<proteinExistence type="predicted"/>
<comment type="caution">
    <text evidence="1">The sequence shown here is derived from an EMBL/GenBank/DDBJ whole genome shotgun (WGS) entry which is preliminary data.</text>
</comment>
<sequence>MQQLFSELGIEVTKENTDRIDEVIHDMLSVDYP</sequence>
<accession>X0YZI6</accession>
<name>X0YZI6_9ZZZZ</name>
<gene>
    <name evidence="1" type="ORF">S01H4_18767</name>
</gene>
<evidence type="ECO:0000313" key="1">
    <source>
        <dbReference type="EMBL" id="GAG53668.1"/>
    </source>
</evidence>
<reference evidence="1" key="1">
    <citation type="journal article" date="2014" name="Front. Microbiol.">
        <title>High frequency of phylogenetically diverse reductive dehalogenase-homologous genes in deep subseafloor sedimentary metagenomes.</title>
        <authorList>
            <person name="Kawai M."/>
            <person name="Futagami T."/>
            <person name="Toyoda A."/>
            <person name="Takaki Y."/>
            <person name="Nishi S."/>
            <person name="Hori S."/>
            <person name="Arai W."/>
            <person name="Tsubouchi T."/>
            <person name="Morono Y."/>
            <person name="Uchiyama I."/>
            <person name="Ito T."/>
            <person name="Fujiyama A."/>
            <person name="Inagaki F."/>
            <person name="Takami H."/>
        </authorList>
    </citation>
    <scope>NUCLEOTIDE SEQUENCE</scope>
    <source>
        <strain evidence="1">Expedition CK06-06</strain>
    </source>
</reference>
<protein>
    <submittedName>
        <fullName evidence="1">Uncharacterized protein</fullName>
    </submittedName>
</protein>
<dbReference type="EMBL" id="BART01008331">
    <property type="protein sequence ID" value="GAG53668.1"/>
    <property type="molecule type" value="Genomic_DNA"/>
</dbReference>
<dbReference type="AlphaFoldDB" id="X0YZI6"/>
<organism evidence="1">
    <name type="scientific">marine sediment metagenome</name>
    <dbReference type="NCBI Taxonomy" id="412755"/>
    <lineage>
        <taxon>unclassified sequences</taxon>
        <taxon>metagenomes</taxon>
        <taxon>ecological metagenomes</taxon>
    </lineage>
</organism>
<feature type="non-terminal residue" evidence="1">
    <location>
        <position position="33"/>
    </location>
</feature>